<dbReference type="Pfam" id="PF00054">
    <property type="entry name" value="Laminin_G_1"/>
    <property type="match status" value="1"/>
</dbReference>
<keyword evidence="6" id="KW-0677">Repeat</keyword>
<keyword evidence="7" id="KW-0446">Lipid-binding</keyword>
<dbReference type="CTD" id="6462"/>
<dbReference type="InterPro" id="IPR013320">
    <property type="entry name" value="ConA-like_dom_sf"/>
</dbReference>
<dbReference type="Ensembl" id="ENSKMAT00000022396.1">
    <property type="protein sequence ID" value="ENSKMAP00000022111.1"/>
    <property type="gene ID" value="ENSKMAG00000016423.1"/>
</dbReference>
<evidence type="ECO:0000256" key="4">
    <source>
        <dbReference type="ARBA" id="ARBA00022665"/>
    </source>
</evidence>
<feature type="compositionally biased region" description="Basic residues" evidence="13">
    <location>
        <begin position="11"/>
        <end position="21"/>
    </location>
</feature>
<evidence type="ECO:0000256" key="12">
    <source>
        <dbReference type="PROSITE-ProRule" id="PRU00122"/>
    </source>
</evidence>
<evidence type="ECO:0000259" key="14">
    <source>
        <dbReference type="PROSITE" id="PS50025"/>
    </source>
</evidence>
<evidence type="ECO:0000313" key="16">
    <source>
        <dbReference type="Proteomes" id="UP000264800"/>
    </source>
</evidence>
<comment type="caution">
    <text evidence="12">Lacks conserved residue(s) required for the propagation of feature annotation.</text>
</comment>
<accession>A0A3Q3AZT4</accession>
<feature type="region of interest" description="Disordered" evidence="13">
    <location>
        <begin position="1"/>
        <end position="45"/>
    </location>
</feature>
<dbReference type="OrthoDB" id="6275838at2759"/>
<dbReference type="InterPro" id="IPR001791">
    <property type="entry name" value="Laminin_G"/>
</dbReference>
<dbReference type="GeneID" id="108249516"/>
<keyword evidence="3" id="KW-0964">Secreted</keyword>
<dbReference type="GO" id="GO:0005496">
    <property type="term" value="F:steroid binding"/>
    <property type="evidence" value="ECO:0007669"/>
    <property type="project" value="UniProtKB-KW"/>
</dbReference>
<protein>
    <recommendedName>
        <fullName evidence="11">Sex hormone-binding globulin</fullName>
    </recommendedName>
</protein>
<keyword evidence="4" id="KW-0754">Steroid-binding</keyword>
<evidence type="ECO:0000256" key="13">
    <source>
        <dbReference type="SAM" id="MobiDB-lite"/>
    </source>
</evidence>
<dbReference type="GeneTree" id="ENSGT00940000165567"/>
<evidence type="ECO:0000256" key="11">
    <source>
        <dbReference type="ARBA" id="ARBA00040510"/>
    </source>
</evidence>
<evidence type="ECO:0000256" key="1">
    <source>
        <dbReference type="ARBA" id="ARBA00004613"/>
    </source>
</evidence>
<evidence type="ECO:0000256" key="7">
    <source>
        <dbReference type="ARBA" id="ARBA00023121"/>
    </source>
</evidence>
<dbReference type="Proteomes" id="UP000264800">
    <property type="component" value="Unplaced"/>
</dbReference>
<evidence type="ECO:0000256" key="2">
    <source>
        <dbReference type="ARBA" id="ARBA00011738"/>
    </source>
</evidence>
<dbReference type="GO" id="GO:0005576">
    <property type="term" value="C:extracellular region"/>
    <property type="evidence" value="ECO:0007669"/>
    <property type="project" value="UniProtKB-SubCell"/>
</dbReference>
<dbReference type="SUPFAM" id="SSF49899">
    <property type="entry name" value="Concanavalin A-like lectins/glucanases"/>
    <property type="match status" value="2"/>
</dbReference>
<dbReference type="InterPro" id="IPR051145">
    <property type="entry name" value="GAS-SHBG-PROS"/>
</dbReference>
<dbReference type="PANTHER" id="PTHR24040:SF3">
    <property type="entry name" value="SEX HORMONE-BINDING GLOBULIN"/>
    <property type="match status" value="1"/>
</dbReference>
<sequence>MVCQHTPTLHTHTHTHTHTYSHTRCSGHSAPDASKPPESAVSRGPGQVAALEGMAMFRKAAAAAGALLFAVSLALLGWRAEGQANGREKKEVAGDSIIYLGQERDPWRPLIRTTANLTEISSIKSSFQFRTFDPEGAIFYGDTKSGEDWFVLSLRDGFPLMQISKEEVLVSVTGGLKLNDGKWHTLEVSNEGKFVILEVDGLSGLEVGMQSKQTQEVISGELRLALGGILISKDKLIVQFEPQMDGCVREGSWLNLSIPWEAEADELWLCYQNIQPGSYFAGKGLAVFNTSAFSVDEERGFRVEIWGNFGQMDGSILSLKTSQDELLFSTAASNGTKEVVVTFRGEQVAVKSSLRRLLITFLKDLVKVLPDDEESESITLPVGAESHPGYLTTLREGHLAIGGLLGEGISGSHFLTGCLEKIQVQGKALDLDLAVKHMSVSSHSCPA</sequence>
<keyword evidence="16" id="KW-1185">Reference proteome</keyword>
<comment type="subcellular location">
    <subcellularLocation>
        <location evidence="1">Secreted</location>
    </subcellularLocation>
</comment>
<proteinExistence type="predicted"/>
<dbReference type="PANTHER" id="PTHR24040">
    <property type="entry name" value="LAMININ G-LIKE DOMAIN-CONTAINING PROTEIN"/>
    <property type="match status" value="1"/>
</dbReference>
<feature type="compositionally biased region" description="Low complexity" evidence="13">
    <location>
        <begin position="1"/>
        <end position="10"/>
    </location>
</feature>
<dbReference type="OMA" id="FPLMQIS"/>
<organism evidence="15 16">
    <name type="scientific">Kryptolebias marmoratus</name>
    <name type="common">Mangrove killifish</name>
    <name type="synonym">Rivulus marmoratus</name>
    <dbReference type="NCBI Taxonomy" id="37003"/>
    <lineage>
        <taxon>Eukaryota</taxon>
        <taxon>Metazoa</taxon>
        <taxon>Chordata</taxon>
        <taxon>Craniata</taxon>
        <taxon>Vertebrata</taxon>
        <taxon>Euteleostomi</taxon>
        <taxon>Actinopterygii</taxon>
        <taxon>Neopterygii</taxon>
        <taxon>Teleostei</taxon>
        <taxon>Neoteleostei</taxon>
        <taxon>Acanthomorphata</taxon>
        <taxon>Ovalentaria</taxon>
        <taxon>Atherinomorphae</taxon>
        <taxon>Cyprinodontiformes</taxon>
        <taxon>Rivulidae</taxon>
        <taxon>Kryptolebias</taxon>
    </lineage>
</organism>
<dbReference type="AlphaFoldDB" id="A0A3Q3AZT4"/>
<dbReference type="PROSITE" id="PS50025">
    <property type="entry name" value="LAM_G_DOMAIN"/>
    <property type="match status" value="1"/>
</dbReference>
<name>A0A3Q3AZT4_KRYMA</name>
<reference evidence="15" key="1">
    <citation type="submission" date="2025-08" db="UniProtKB">
        <authorList>
            <consortium name="Ensembl"/>
        </authorList>
    </citation>
    <scope>IDENTIFICATION</scope>
</reference>
<dbReference type="Gene3D" id="2.60.120.200">
    <property type="match status" value="2"/>
</dbReference>
<keyword evidence="5" id="KW-0732">Signal</keyword>
<dbReference type="KEGG" id="kmr:108249516"/>
<comment type="subunit">
    <text evidence="2">Homodimer.</text>
</comment>
<evidence type="ECO:0000256" key="5">
    <source>
        <dbReference type="ARBA" id="ARBA00022729"/>
    </source>
</evidence>
<dbReference type="STRING" id="37003.ENSKMAP00000022111"/>
<reference evidence="15" key="2">
    <citation type="submission" date="2025-09" db="UniProtKB">
        <authorList>
            <consortium name="Ensembl"/>
        </authorList>
    </citation>
    <scope>IDENTIFICATION</scope>
</reference>
<dbReference type="FunFam" id="2.60.120.200:FF:000107">
    <property type="entry name" value="Sex hormone-binding globulin"/>
    <property type="match status" value="1"/>
</dbReference>
<keyword evidence="8" id="KW-1015">Disulfide bond</keyword>
<dbReference type="CDD" id="cd00110">
    <property type="entry name" value="LamG"/>
    <property type="match status" value="1"/>
</dbReference>
<feature type="domain" description="Laminin G" evidence="14">
    <location>
        <begin position="104"/>
        <end position="270"/>
    </location>
</feature>
<evidence type="ECO:0000256" key="9">
    <source>
        <dbReference type="ARBA" id="ARBA00023180"/>
    </source>
</evidence>
<comment type="function">
    <text evidence="10">Functions as an androgen transport protein, but may also be involved in receptor mediated processes. Each dimer binds one molecule of steroid. Specific for 5-alpha-dihydrotestosterone, testosterone, and 17-beta-estradiol. Regulates the plasma metabolic clearance rate of steroid hormones by controlling their plasma concentration.</text>
</comment>
<keyword evidence="9" id="KW-0325">Glycoprotein</keyword>
<dbReference type="SMART" id="SM00282">
    <property type="entry name" value="LamG"/>
    <property type="match status" value="1"/>
</dbReference>
<evidence type="ECO:0000256" key="8">
    <source>
        <dbReference type="ARBA" id="ARBA00023157"/>
    </source>
</evidence>
<dbReference type="GO" id="GO:0005497">
    <property type="term" value="F:androgen binding"/>
    <property type="evidence" value="ECO:0007669"/>
    <property type="project" value="Ensembl"/>
</dbReference>
<evidence type="ECO:0000256" key="10">
    <source>
        <dbReference type="ARBA" id="ARBA00037620"/>
    </source>
</evidence>
<evidence type="ECO:0000256" key="3">
    <source>
        <dbReference type="ARBA" id="ARBA00022525"/>
    </source>
</evidence>
<evidence type="ECO:0000256" key="6">
    <source>
        <dbReference type="ARBA" id="ARBA00022737"/>
    </source>
</evidence>
<evidence type="ECO:0000313" key="15">
    <source>
        <dbReference type="Ensembl" id="ENSKMAP00000022111.1"/>
    </source>
</evidence>